<accession>A0A346NQ76</accession>
<dbReference type="PANTHER" id="PTHR18964:SF169">
    <property type="entry name" value="N-ACETYLMANNOSAMINE KINASE"/>
    <property type="match status" value="1"/>
</dbReference>
<dbReference type="GO" id="GO:0009384">
    <property type="term" value="F:N-acylmannosamine kinase activity"/>
    <property type="evidence" value="ECO:0007669"/>
    <property type="project" value="TreeGrafter"/>
</dbReference>
<protein>
    <submittedName>
        <fullName evidence="1">ROK family transcriptional regulator</fullName>
    </submittedName>
</protein>
<dbReference type="CDD" id="cd23763">
    <property type="entry name" value="ASKHA_ATPase_ROK"/>
    <property type="match status" value="1"/>
</dbReference>
<dbReference type="EMBL" id="CP031769">
    <property type="protein sequence ID" value="AXR07683.1"/>
    <property type="molecule type" value="Genomic_DNA"/>
</dbReference>
<evidence type="ECO:0000313" key="1">
    <source>
        <dbReference type="EMBL" id="AXR07683.1"/>
    </source>
</evidence>
<dbReference type="SUPFAM" id="SSF53067">
    <property type="entry name" value="Actin-like ATPase domain"/>
    <property type="match status" value="1"/>
</dbReference>
<evidence type="ECO:0000313" key="2">
    <source>
        <dbReference type="Proteomes" id="UP000262073"/>
    </source>
</evidence>
<organism evidence="1 2">
    <name type="scientific">Salinimonas sediminis</name>
    <dbReference type="NCBI Taxonomy" id="2303538"/>
    <lineage>
        <taxon>Bacteria</taxon>
        <taxon>Pseudomonadati</taxon>
        <taxon>Pseudomonadota</taxon>
        <taxon>Gammaproteobacteria</taxon>
        <taxon>Alteromonadales</taxon>
        <taxon>Alteromonadaceae</taxon>
        <taxon>Alteromonas/Salinimonas group</taxon>
        <taxon>Salinimonas</taxon>
    </lineage>
</organism>
<dbReference type="SUPFAM" id="SSF46785">
    <property type="entry name" value="Winged helix' DNA-binding domain"/>
    <property type="match status" value="1"/>
</dbReference>
<dbReference type="KEGG" id="salm:D0Y50_15740"/>
<dbReference type="InterPro" id="IPR036390">
    <property type="entry name" value="WH_DNA-bd_sf"/>
</dbReference>
<dbReference type="Gene3D" id="1.10.10.10">
    <property type="entry name" value="Winged helix-like DNA-binding domain superfamily/Winged helix DNA-binding domain"/>
    <property type="match status" value="1"/>
</dbReference>
<dbReference type="RefSeq" id="WP_117317877.1">
    <property type="nucleotide sequence ID" value="NZ_CP031769.1"/>
</dbReference>
<dbReference type="AlphaFoldDB" id="A0A346NQ76"/>
<sequence length="394" mass="42800">MSASEPQSVEVNKGHLGIRNFNERRILTLIRREHALPKAAIAKQTGLSAQSATIIMNRLEASQLVRRQAPQRGRVGQPIVPFELNPQGAYGIGLKVGRRSFDLTLVDFCGAVQATLNERFAYPTVDALMTFLKRGLPALTIGLSESQRQCIAGLGVAMPFEMWNWVEEAGAPAAELERWQSFDFSRHIEQLVGLPVFLCNDDTAACSAELTFGNPAHFSHFLYFFVGTFVGGGIVLNDQLFTGYQGNAGAVGSLPLFSNRNTATGQLINHASLYLLEQSLPENKRSTMFLDTTSWEDFGEPLEQWLNTASEGLAKAIVTCQAVLDVQGVVIDGTVPGPVKTQLINKVSRALDSLDWRGLNTLSVVGGNIGAKAQSIGSANLPLMANYYLETLNG</sequence>
<dbReference type="GO" id="GO:0019262">
    <property type="term" value="P:N-acetylneuraminate catabolic process"/>
    <property type="evidence" value="ECO:0007669"/>
    <property type="project" value="TreeGrafter"/>
</dbReference>
<dbReference type="Pfam" id="PF00480">
    <property type="entry name" value="ROK"/>
    <property type="match status" value="1"/>
</dbReference>
<dbReference type="Proteomes" id="UP000262073">
    <property type="component" value="Chromosome"/>
</dbReference>
<dbReference type="InterPro" id="IPR036388">
    <property type="entry name" value="WH-like_DNA-bd_sf"/>
</dbReference>
<dbReference type="OrthoDB" id="8595273at2"/>
<dbReference type="PANTHER" id="PTHR18964">
    <property type="entry name" value="ROK (REPRESSOR, ORF, KINASE) FAMILY"/>
    <property type="match status" value="1"/>
</dbReference>
<proteinExistence type="predicted"/>
<reference evidence="1 2" key="1">
    <citation type="submission" date="2018-08" db="EMBL/GenBank/DDBJ databases">
        <title>Salinimonas sediminis sp. nov., a piezophilic bacterium isolated from a deep-sea sediment sample from the New Britain Trench.</title>
        <authorList>
            <person name="Cao J."/>
        </authorList>
    </citation>
    <scope>NUCLEOTIDE SEQUENCE [LARGE SCALE GENOMIC DNA]</scope>
    <source>
        <strain evidence="1 2">N102</strain>
    </source>
</reference>
<gene>
    <name evidence="1" type="ORF">D0Y50_15740</name>
</gene>
<keyword evidence="2" id="KW-1185">Reference proteome</keyword>
<dbReference type="Gene3D" id="3.30.420.40">
    <property type="match status" value="2"/>
</dbReference>
<name>A0A346NQ76_9ALTE</name>
<dbReference type="InterPro" id="IPR043129">
    <property type="entry name" value="ATPase_NBD"/>
</dbReference>
<dbReference type="InterPro" id="IPR000600">
    <property type="entry name" value="ROK"/>
</dbReference>